<keyword evidence="4" id="KW-1185">Reference proteome</keyword>
<feature type="chain" id="PRO_5009942815" description="Peptidase propeptide and YPEB domain-containing protein" evidence="2">
    <location>
        <begin position="21"/>
        <end position="149"/>
    </location>
</feature>
<keyword evidence="2" id="KW-0732">Signal</keyword>
<dbReference type="PROSITE" id="PS51257">
    <property type="entry name" value="PROKAR_LIPOPROTEIN"/>
    <property type="match status" value="1"/>
</dbReference>
<organism evidence="3 4">
    <name type="scientific">Corynebacterium appendicis CIP 107643</name>
    <dbReference type="NCBI Taxonomy" id="1161099"/>
    <lineage>
        <taxon>Bacteria</taxon>
        <taxon>Bacillati</taxon>
        <taxon>Actinomycetota</taxon>
        <taxon>Actinomycetes</taxon>
        <taxon>Mycobacteriales</taxon>
        <taxon>Corynebacteriaceae</taxon>
        <taxon>Corynebacterium</taxon>
    </lineage>
</organism>
<dbReference type="RefSeq" id="WP_143313809.1">
    <property type="nucleotide sequence ID" value="NZ_CP046976.1"/>
</dbReference>
<evidence type="ECO:0000313" key="3">
    <source>
        <dbReference type="EMBL" id="SIS39526.1"/>
    </source>
</evidence>
<evidence type="ECO:0000256" key="2">
    <source>
        <dbReference type="SAM" id="SignalP"/>
    </source>
</evidence>
<evidence type="ECO:0008006" key="5">
    <source>
        <dbReference type="Google" id="ProtNLM"/>
    </source>
</evidence>
<evidence type="ECO:0000256" key="1">
    <source>
        <dbReference type="SAM" id="MobiDB-lite"/>
    </source>
</evidence>
<feature type="compositionally biased region" description="Low complexity" evidence="1">
    <location>
        <begin position="65"/>
        <end position="75"/>
    </location>
</feature>
<dbReference type="OrthoDB" id="4426828at2"/>
<evidence type="ECO:0000313" key="4">
    <source>
        <dbReference type="Proteomes" id="UP000186292"/>
    </source>
</evidence>
<dbReference type="EMBL" id="FTOF01000001">
    <property type="protein sequence ID" value="SIS39526.1"/>
    <property type="molecule type" value="Genomic_DNA"/>
</dbReference>
<feature type="compositionally biased region" description="Low complexity" evidence="1">
    <location>
        <begin position="35"/>
        <end position="51"/>
    </location>
</feature>
<proteinExistence type="predicted"/>
<gene>
    <name evidence="3" type="ORF">SAMN05444817_101354</name>
</gene>
<protein>
    <recommendedName>
        <fullName evidence="5">Peptidase propeptide and YPEB domain-containing protein</fullName>
    </recommendedName>
</protein>
<feature type="compositionally biased region" description="Acidic residues" evidence="1">
    <location>
        <begin position="52"/>
        <end position="64"/>
    </location>
</feature>
<accession>A0A1N7IRB2</accession>
<name>A0A1N7IRB2_9CORY</name>
<feature type="region of interest" description="Disordered" evidence="1">
    <location>
        <begin position="23"/>
        <end position="98"/>
    </location>
</feature>
<dbReference type="STRING" id="1161099.SAMN05444817_101354"/>
<dbReference type="Proteomes" id="UP000186292">
    <property type="component" value="Unassembled WGS sequence"/>
</dbReference>
<dbReference type="AlphaFoldDB" id="A0A1N7IRB2"/>
<feature type="signal peptide" evidence="2">
    <location>
        <begin position="1"/>
        <end position="20"/>
    </location>
</feature>
<sequence>MRLKKLTTIFAVPALSVSLAACSDTADDAPSETSAAPETVTEQVTETTPAADDGDDDQADDQDDQSQAAGSAQGDLPAEVTGYTGKAEAEMADEGVSAEEVERVLAAANNNEGGVEIEWDDDGYWEIEFGDIDIDVDPDGLVRDVDRDD</sequence>
<reference evidence="4" key="1">
    <citation type="submission" date="2017-01" db="EMBL/GenBank/DDBJ databases">
        <authorList>
            <person name="Varghese N."/>
            <person name="Submissions S."/>
        </authorList>
    </citation>
    <scope>NUCLEOTIDE SEQUENCE [LARGE SCALE GENOMIC DNA]</scope>
    <source>
        <strain evidence="4">DSM 44531</strain>
    </source>
</reference>